<evidence type="ECO:0000256" key="4">
    <source>
        <dbReference type="ARBA" id="ARBA00022448"/>
    </source>
</evidence>
<dbReference type="InterPro" id="IPR036259">
    <property type="entry name" value="MFS_trans_sf"/>
</dbReference>
<accession>A0A8C7Q1K1</accession>
<dbReference type="GO" id="GO:0055056">
    <property type="term" value="F:D-glucose transmembrane transporter activity"/>
    <property type="evidence" value="ECO:0007669"/>
    <property type="project" value="TreeGrafter"/>
</dbReference>
<keyword evidence="4" id="KW-0813">Transport</keyword>
<evidence type="ECO:0000256" key="5">
    <source>
        <dbReference type="ARBA" id="ARBA00022490"/>
    </source>
</evidence>
<feature type="transmembrane region" description="Helical" evidence="10">
    <location>
        <begin position="106"/>
        <end position="130"/>
    </location>
</feature>
<dbReference type="InterPro" id="IPR050820">
    <property type="entry name" value="MFS_Sugar_Transporter"/>
</dbReference>
<dbReference type="GO" id="GO:0012505">
    <property type="term" value="C:endomembrane system"/>
    <property type="evidence" value="ECO:0007669"/>
    <property type="project" value="UniProtKB-SubCell"/>
</dbReference>
<keyword evidence="9 10" id="KW-0472">Membrane</keyword>
<dbReference type="GO" id="GO:0072359">
    <property type="term" value="P:circulatory system development"/>
    <property type="evidence" value="ECO:0007669"/>
    <property type="project" value="TreeGrafter"/>
</dbReference>
<evidence type="ECO:0000256" key="7">
    <source>
        <dbReference type="ARBA" id="ARBA00022692"/>
    </source>
</evidence>
<dbReference type="GO" id="GO:1904659">
    <property type="term" value="P:D-glucose transmembrane transport"/>
    <property type="evidence" value="ECO:0007669"/>
    <property type="project" value="TreeGrafter"/>
</dbReference>
<organism evidence="11 12">
    <name type="scientific">Oncorhynchus mykiss</name>
    <name type="common">Rainbow trout</name>
    <name type="synonym">Salmo gairdneri</name>
    <dbReference type="NCBI Taxonomy" id="8022"/>
    <lineage>
        <taxon>Eukaryota</taxon>
        <taxon>Metazoa</taxon>
        <taxon>Chordata</taxon>
        <taxon>Craniata</taxon>
        <taxon>Vertebrata</taxon>
        <taxon>Euteleostomi</taxon>
        <taxon>Actinopterygii</taxon>
        <taxon>Neopterygii</taxon>
        <taxon>Teleostei</taxon>
        <taxon>Protacanthopterygii</taxon>
        <taxon>Salmoniformes</taxon>
        <taxon>Salmonidae</taxon>
        <taxon>Salmoninae</taxon>
        <taxon>Oncorhynchus</taxon>
    </lineage>
</organism>
<dbReference type="PANTHER" id="PTHR48023:SF7">
    <property type="entry name" value="SOLUTE CARRIER FAMILY 2, FACILITATED GLUCOSE TRANSPORTER MEMBER 10"/>
    <property type="match status" value="1"/>
</dbReference>
<evidence type="ECO:0000313" key="11">
    <source>
        <dbReference type="Ensembl" id="ENSOMYP00000030521.2"/>
    </source>
</evidence>
<keyword evidence="7 10" id="KW-0812">Transmembrane</keyword>
<dbReference type="GO" id="GO:0005737">
    <property type="term" value="C:cytoplasm"/>
    <property type="evidence" value="ECO:0007669"/>
    <property type="project" value="UniProtKB-SubCell"/>
</dbReference>
<reference evidence="11" key="3">
    <citation type="submission" date="2025-09" db="UniProtKB">
        <authorList>
            <consortium name="Ensembl"/>
        </authorList>
    </citation>
    <scope>IDENTIFICATION</scope>
</reference>
<evidence type="ECO:0000256" key="9">
    <source>
        <dbReference type="ARBA" id="ARBA00023136"/>
    </source>
</evidence>
<dbReference type="SUPFAM" id="SSF103473">
    <property type="entry name" value="MFS general substrate transporter"/>
    <property type="match status" value="1"/>
</dbReference>
<keyword evidence="12" id="KW-1185">Reference proteome</keyword>
<dbReference type="Ensembl" id="ENSOMYT00000033269.2">
    <property type="protein sequence ID" value="ENSOMYP00000030521.2"/>
    <property type="gene ID" value="ENSOMYG00000014313.2"/>
</dbReference>
<evidence type="ECO:0000256" key="3">
    <source>
        <dbReference type="ARBA" id="ARBA00007004"/>
    </source>
</evidence>
<keyword evidence="5" id="KW-0963">Cytoplasm</keyword>
<evidence type="ECO:0000256" key="6">
    <source>
        <dbReference type="ARBA" id="ARBA00022597"/>
    </source>
</evidence>
<dbReference type="PANTHER" id="PTHR48023">
    <property type="entry name" value="D-XYLOSE-PROTON SYMPORTER-LIKE 2"/>
    <property type="match status" value="1"/>
</dbReference>
<dbReference type="InterPro" id="IPR005828">
    <property type="entry name" value="MFS_sugar_transport-like"/>
</dbReference>
<sequence>MAEGIPSSSATSLSWQGVWSWLAPLTYQRGLIRFIEDHEVENSATVSNRLDNARYSIVHLLQRLDNMRIMTMIGLGLVIFHQFTGLPNVLFYSSTVFHSVGFESNASAVLASVGMEVVKVIATLVSMVFANRVGRRPLCSSVDVQSVLFTDKSQFQLYRADGRPHVWCHAGKRFADVNVVNRGLHGGGWFMVRTTNTIAFCRWQFECTATMRS</sequence>
<dbReference type="GO" id="GO:0016020">
    <property type="term" value="C:membrane"/>
    <property type="evidence" value="ECO:0007669"/>
    <property type="project" value="InterPro"/>
</dbReference>
<dbReference type="Gene3D" id="1.20.1250.20">
    <property type="entry name" value="MFS general substrate transporter like domains"/>
    <property type="match status" value="1"/>
</dbReference>
<proteinExistence type="inferred from homology"/>
<name>A0A8C7Q1K1_ONCMY</name>
<evidence type="ECO:0000256" key="1">
    <source>
        <dbReference type="ARBA" id="ARBA00004127"/>
    </source>
</evidence>
<evidence type="ECO:0000256" key="2">
    <source>
        <dbReference type="ARBA" id="ARBA00004496"/>
    </source>
</evidence>
<dbReference type="GeneTree" id="ENSGT00940000159430"/>
<dbReference type="Pfam" id="PF00083">
    <property type="entry name" value="Sugar_tr"/>
    <property type="match status" value="1"/>
</dbReference>
<dbReference type="AlphaFoldDB" id="A0A8C7Q1K1"/>
<keyword evidence="8 10" id="KW-1133">Transmembrane helix</keyword>
<evidence type="ECO:0000256" key="8">
    <source>
        <dbReference type="ARBA" id="ARBA00022989"/>
    </source>
</evidence>
<feature type="transmembrane region" description="Helical" evidence="10">
    <location>
        <begin position="69"/>
        <end position="86"/>
    </location>
</feature>
<reference evidence="11" key="2">
    <citation type="submission" date="2025-08" db="UniProtKB">
        <authorList>
            <consortium name="Ensembl"/>
        </authorList>
    </citation>
    <scope>IDENTIFICATION</scope>
</reference>
<protein>
    <submittedName>
        <fullName evidence="11">Uncharacterized protein</fullName>
    </submittedName>
</protein>
<comment type="subcellular location">
    <subcellularLocation>
        <location evidence="2">Cytoplasm</location>
    </subcellularLocation>
    <subcellularLocation>
        <location evidence="1">Endomembrane system</location>
        <topology evidence="1">Multi-pass membrane protein</topology>
    </subcellularLocation>
</comment>
<reference evidence="11" key="1">
    <citation type="submission" date="2020-07" db="EMBL/GenBank/DDBJ databases">
        <title>A long reads based de novo assembly of the rainbow trout Arlee double haploid line genome.</title>
        <authorList>
            <person name="Gao G."/>
            <person name="Palti Y."/>
        </authorList>
    </citation>
    <scope>NUCLEOTIDE SEQUENCE [LARGE SCALE GENOMIC DNA]</scope>
</reference>
<comment type="similarity">
    <text evidence="3">Belongs to the major facilitator superfamily. Sugar transporter (TC 2.A.1.1) family. Glucose transporter subfamily.</text>
</comment>
<evidence type="ECO:0000256" key="10">
    <source>
        <dbReference type="SAM" id="Phobius"/>
    </source>
</evidence>
<keyword evidence="6" id="KW-0762">Sugar transport</keyword>
<dbReference type="Proteomes" id="UP000694395">
    <property type="component" value="Chromosome 7"/>
</dbReference>
<evidence type="ECO:0000313" key="12">
    <source>
        <dbReference type="Proteomes" id="UP000694395"/>
    </source>
</evidence>